<evidence type="ECO:0000259" key="4">
    <source>
        <dbReference type="PROSITE" id="PS50893"/>
    </source>
</evidence>
<evidence type="ECO:0000256" key="3">
    <source>
        <dbReference type="ARBA" id="ARBA00022840"/>
    </source>
</evidence>
<reference evidence="5 6" key="1">
    <citation type="submission" date="2024-10" db="EMBL/GenBank/DDBJ databases">
        <title>The Natural Products Discovery Center: Release of the First 8490 Sequenced Strains for Exploring Actinobacteria Biosynthetic Diversity.</title>
        <authorList>
            <person name="Kalkreuter E."/>
            <person name="Kautsar S.A."/>
            <person name="Yang D."/>
            <person name="Bader C.D."/>
            <person name="Teijaro C.N."/>
            <person name="Fluegel L."/>
            <person name="Davis C.M."/>
            <person name="Simpson J.R."/>
            <person name="Lauterbach L."/>
            <person name="Steele A.D."/>
            <person name="Gui C."/>
            <person name="Meng S."/>
            <person name="Li G."/>
            <person name="Viehrig K."/>
            <person name="Ye F."/>
            <person name="Su P."/>
            <person name="Kiefer A.F."/>
            <person name="Nichols A."/>
            <person name="Cepeda A.J."/>
            <person name="Yan W."/>
            <person name="Fan B."/>
            <person name="Jiang Y."/>
            <person name="Adhikari A."/>
            <person name="Zheng C.-J."/>
            <person name="Schuster L."/>
            <person name="Cowan T.M."/>
            <person name="Smanski M.J."/>
            <person name="Chevrette M.G."/>
            <person name="De Carvalho L.P.S."/>
            <person name="Shen B."/>
        </authorList>
    </citation>
    <scope>NUCLEOTIDE SEQUENCE [LARGE SCALE GENOMIC DNA]</scope>
    <source>
        <strain evidence="5 6">NPDC050545</strain>
    </source>
</reference>
<dbReference type="InterPro" id="IPR027417">
    <property type="entry name" value="P-loop_NTPase"/>
</dbReference>
<gene>
    <name evidence="5" type="ORF">ACIBG2_30830</name>
</gene>
<keyword evidence="6" id="KW-1185">Reference proteome</keyword>
<evidence type="ECO:0000313" key="5">
    <source>
        <dbReference type="EMBL" id="MFI6501811.1"/>
    </source>
</evidence>
<dbReference type="EMBL" id="JBITGY010000008">
    <property type="protein sequence ID" value="MFI6501811.1"/>
    <property type="molecule type" value="Genomic_DNA"/>
</dbReference>
<keyword evidence="3 5" id="KW-0067">ATP-binding</keyword>
<keyword evidence="2" id="KW-0547">Nucleotide-binding</keyword>
<dbReference type="PROSITE" id="PS00211">
    <property type="entry name" value="ABC_TRANSPORTER_1"/>
    <property type="match status" value="1"/>
</dbReference>
<dbReference type="CDD" id="cd03255">
    <property type="entry name" value="ABC_MJ0796_LolCDE_FtsE"/>
    <property type="match status" value="1"/>
</dbReference>
<dbReference type="Proteomes" id="UP001612741">
    <property type="component" value="Unassembled WGS sequence"/>
</dbReference>
<feature type="domain" description="ABC transporter" evidence="4">
    <location>
        <begin position="1"/>
        <end position="238"/>
    </location>
</feature>
<dbReference type="InterPro" id="IPR017871">
    <property type="entry name" value="ABC_transporter-like_CS"/>
</dbReference>
<evidence type="ECO:0000256" key="2">
    <source>
        <dbReference type="ARBA" id="ARBA00022741"/>
    </source>
</evidence>
<evidence type="ECO:0000256" key="1">
    <source>
        <dbReference type="ARBA" id="ARBA00022448"/>
    </source>
</evidence>
<dbReference type="InterPro" id="IPR015854">
    <property type="entry name" value="ABC_transpr_LolD-like"/>
</dbReference>
<evidence type="ECO:0000313" key="6">
    <source>
        <dbReference type="Proteomes" id="UP001612741"/>
    </source>
</evidence>
<accession>A0ABW7Z0W1</accession>
<dbReference type="InterPro" id="IPR003593">
    <property type="entry name" value="AAA+_ATPase"/>
</dbReference>
<dbReference type="GO" id="GO:0005524">
    <property type="term" value="F:ATP binding"/>
    <property type="evidence" value="ECO:0007669"/>
    <property type="project" value="UniProtKB-KW"/>
</dbReference>
<dbReference type="PANTHER" id="PTHR24220">
    <property type="entry name" value="IMPORT ATP-BINDING PROTEIN"/>
    <property type="match status" value="1"/>
</dbReference>
<protein>
    <submittedName>
        <fullName evidence="5">ABC transporter ATP-binding protein</fullName>
    </submittedName>
</protein>
<keyword evidence="1" id="KW-0813">Transport</keyword>
<dbReference type="Pfam" id="PF00005">
    <property type="entry name" value="ABC_tran"/>
    <property type="match status" value="1"/>
</dbReference>
<dbReference type="SMART" id="SM00382">
    <property type="entry name" value="AAA"/>
    <property type="match status" value="1"/>
</dbReference>
<dbReference type="PANTHER" id="PTHR24220:SF685">
    <property type="entry name" value="ABC TRANSPORTER RELATED"/>
    <property type="match status" value="1"/>
</dbReference>
<name>A0ABW7Z0W1_9ACTN</name>
<dbReference type="RefSeq" id="WP_397086633.1">
    <property type="nucleotide sequence ID" value="NZ_JBITGY010000008.1"/>
</dbReference>
<dbReference type="PROSITE" id="PS50893">
    <property type="entry name" value="ABC_TRANSPORTER_2"/>
    <property type="match status" value="1"/>
</dbReference>
<sequence length="239" mass="24942">MRLEDVSKVYGGGATAVTALHEVSHAFASGSFTAVMGQSGSGKTTLLQCAAGLTRPTSGTVSVAGVDVTGLSEAELAKLRGRRIGFVFQSFNLLPALTARQNIALPLRLARKGAIPDRVAELLVRARIAGLAGRRPHELSGGEQQRVAICRALVAEPDVVFADEPTGNLDSASGRDVMTLLREVVDDLGQTVILVTHDPAVAVHADRVLILSDGRIVDAIDAPTPDAIALGLAVNGRRE</sequence>
<dbReference type="Gene3D" id="3.40.50.300">
    <property type="entry name" value="P-loop containing nucleotide triphosphate hydrolases"/>
    <property type="match status" value="1"/>
</dbReference>
<dbReference type="InterPro" id="IPR017911">
    <property type="entry name" value="MacB-like_ATP-bd"/>
</dbReference>
<dbReference type="SUPFAM" id="SSF52540">
    <property type="entry name" value="P-loop containing nucleoside triphosphate hydrolases"/>
    <property type="match status" value="1"/>
</dbReference>
<dbReference type="InterPro" id="IPR003439">
    <property type="entry name" value="ABC_transporter-like_ATP-bd"/>
</dbReference>
<comment type="caution">
    <text evidence="5">The sequence shown here is derived from an EMBL/GenBank/DDBJ whole genome shotgun (WGS) entry which is preliminary data.</text>
</comment>
<organism evidence="5 6">
    <name type="scientific">Nonomuraea typhae</name>
    <dbReference type="NCBI Taxonomy" id="2603600"/>
    <lineage>
        <taxon>Bacteria</taxon>
        <taxon>Bacillati</taxon>
        <taxon>Actinomycetota</taxon>
        <taxon>Actinomycetes</taxon>
        <taxon>Streptosporangiales</taxon>
        <taxon>Streptosporangiaceae</taxon>
        <taxon>Nonomuraea</taxon>
    </lineage>
</organism>
<proteinExistence type="predicted"/>